<dbReference type="GO" id="GO:0016020">
    <property type="term" value="C:membrane"/>
    <property type="evidence" value="ECO:0007669"/>
    <property type="project" value="UniProtKB-SubCell"/>
</dbReference>
<feature type="compositionally biased region" description="Polar residues" evidence="8">
    <location>
        <begin position="310"/>
        <end position="330"/>
    </location>
</feature>
<evidence type="ECO:0000256" key="5">
    <source>
        <dbReference type="ARBA" id="ARBA00023054"/>
    </source>
</evidence>
<protein>
    <submittedName>
        <fullName evidence="9">Uncharacterized protein</fullName>
    </submittedName>
</protein>
<feature type="region of interest" description="Disordered" evidence="8">
    <location>
        <begin position="283"/>
        <end position="330"/>
    </location>
</feature>
<evidence type="ECO:0000256" key="3">
    <source>
        <dbReference type="ARBA" id="ARBA00022692"/>
    </source>
</evidence>
<accession>A0A8C4QHE2</accession>
<keyword evidence="3" id="KW-0812">Transmembrane</keyword>
<dbReference type="OMA" id="DFAQYQP"/>
<feature type="coiled-coil region" evidence="7">
    <location>
        <begin position="63"/>
        <end position="124"/>
    </location>
</feature>
<keyword evidence="6" id="KW-0472">Membrane</keyword>
<keyword evidence="5 7" id="KW-0175">Coiled coil</keyword>
<dbReference type="PANTHER" id="PTHR16208">
    <property type="entry name" value="MICROTUBULE-ASSOCIATED PROTEIN/SYNTAPHILIN"/>
    <property type="match status" value="1"/>
</dbReference>
<dbReference type="GeneTree" id="ENSGT00520000055634"/>
<evidence type="ECO:0000313" key="9">
    <source>
        <dbReference type="Ensembl" id="ENSEBUP00000014711.1"/>
    </source>
</evidence>
<dbReference type="Pfam" id="PF15290">
    <property type="entry name" value="Syntaphilin"/>
    <property type="match status" value="1"/>
</dbReference>
<evidence type="ECO:0000256" key="2">
    <source>
        <dbReference type="ARBA" id="ARBA00022553"/>
    </source>
</evidence>
<name>A0A8C4QHE2_EPTBU</name>
<evidence type="ECO:0000256" key="8">
    <source>
        <dbReference type="SAM" id="MobiDB-lite"/>
    </source>
</evidence>
<evidence type="ECO:0000256" key="7">
    <source>
        <dbReference type="SAM" id="Coils"/>
    </source>
</evidence>
<comment type="subcellular location">
    <subcellularLocation>
        <location evidence="1">Membrane</location>
        <topology evidence="1">Single-pass membrane protein</topology>
    </subcellularLocation>
</comment>
<keyword evidence="2" id="KW-0597">Phosphoprotein</keyword>
<dbReference type="InterPro" id="IPR028197">
    <property type="entry name" value="Syntaphilin/Syntabulin"/>
</dbReference>
<dbReference type="Proteomes" id="UP000694388">
    <property type="component" value="Unplaced"/>
</dbReference>
<sequence>MADSLRPCTCYTHVCDVYVSMHFLFFIPLHFVCLYCSRRWKYMSCNDNHGIKPPPPEQYLTPLQQKELSIRHLKCELKETRGQLQDRMKVTQMQDDWVDGEYHRREAQHSLKDAKGEIRQLKTLVDLMKSSLVGKEKRMQKCFIDISIEPIEQVDSLVQRDEDGPTITEQQEDKISDQETLQKTLPRRLTYTKLSESTHNHAVMLNTDPKLHNEVVDRAIWTHGGGGAMVSSAVYVVPHGRRKPPHYISLPIIPTEGSSHMELAIKEYPTAILDKFDKVFSQDKKKSESHSDTRQLIDEESDEVPLDKPANQNDPTLTLSGQRQHTTAGLTRSCSLEATALVTEPPLARPNYMPLENESCHSTLPSDSPERGTADQDEGAAHNSIIEGRAFWSRHVLLDTIAVAGPFLPALAWFLRGRQASGLPFNLPGLLRGCCLLALSSLRSVPQSLVSPSGRGMTRAGSALPA</sequence>
<keyword evidence="10" id="KW-1185">Reference proteome</keyword>
<reference evidence="9" key="1">
    <citation type="submission" date="2025-08" db="UniProtKB">
        <authorList>
            <consortium name="Ensembl"/>
        </authorList>
    </citation>
    <scope>IDENTIFICATION</scope>
</reference>
<keyword evidence="4" id="KW-1133">Transmembrane helix</keyword>
<organism evidence="9 10">
    <name type="scientific">Eptatretus burgeri</name>
    <name type="common">Inshore hagfish</name>
    <dbReference type="NCBI Taxonomy" id="7764"/>
    <lineage>
        <taxon>Eukaryota</taxon>
        <taxon>Metazoa</taxon>
        <taxon>Chordata</taxon>
        <taxon>Craniata</taxon>
        <taxon>Vertebrata</taxon>
        <taxon>Cyclostomata</taxon>
        <taxon>Myxini</taxon>
        <taxon>Myxiniformes</taxon>
        <taxon>Myxinidae</taxon>
        <taxon>Eptatretinae</taxon>
        <taxon>Eptatretus</taxon>
    </lineage>
</organism>
<evidence type="ECO:0000256" key="6">
    <source>
        <dbReference type="ARBA" id="ARBA00023136"/>
    </source>
</evidence>
<feature type="compositionally biased region" description="Basic and acidic residues" evidence="8">
    <location>
        <begin position="283"/>
        <end position="297"/>
    </location>
</feature>
<evidence type="ECO:0000256" key="1">
    <source>
        <dbReference type="ARBA" id="ARBA00004167"/>
    </source>
</evidence>
<evidence type="ECO:0000256" key="4">
    <source>
        <dbReference type="ARBA" id="ARBA00022989"/>
    </source>
</evidence>
<dbReference type="GO" id="GO:0005881">
    <property type="term" value="C:cytoplasmic microtubule"/>
    <property type="evidence" value="ECO:0007669"/>
    <property type="project" value="TreeGrafter"/>
</dbReference>
<proteinExistence type="predicted"/>
<dbReference type="Ensembl" id="ENSEBUT00000015287.1">
    <property type="protein sequence ID" value="ENSEBUP00000014711.1"/>
    <property type="gene ID" value="ENSEBUG00000009261.1"/>
</dbReference>
<dbReference type="AlphaFoldDB" id="A0A8C4QHE2"/>
<feature type="region of interest" description="Disordered" evidence="8">
    <location>
        <begin position="345"/>
        <end position="379"/>
    </location>
</feature>
<reference evidence="9" key="2">
    <citation type="submission" date="2025-09" db="UniProtKB">
        <authorList>
            <consortium name="Ensembl"/>
        </authorList>
    </citation>
    <scope>IDENTIFICATION</scope>
</reference>
<evidence type="ECO:0000313" key="10">
    <source>
        <dbReference type="Proteomes" id="UP000694388"/>
    </source>
</evidence>